<dbReference type="RefSeq" id="XP_070891637.1">
    <property type="nucleotide sequence ID" value="XM_071024760.1"/>
</dbReference>
<gene>
    <name evidence="1" type="ORF">BJX67DRAFT_14896</name>
</gene>
<reference evidence="1 2" key="1">
    <citation type="submission" date="2024-07" db="EMBL/GenBank/DDBJ databases">
        <title>Section-level genome sequencing and comparative genomics of Aspergillus sections Usti and Cavernicolus.</title>
        <authorList>
            <consortium name="Lawrence Berkeley National Laboratory"/>
            <person name="Nybo J.L."/>
            <person name="Vesth T.C."/>
            <person name="Theobald S."/>
            <person name="Frisvad J.C."/>
            <person name="Larsen T.O."/>
            <person name="Kjaerboelling I."/>
            <person name="Rothschild-Mancinelli K."/>
            <person name="Lyhne E.K."/>
            <person name="Kogle M.E."/>
            <person name="Barry K."/>
            <person name="Clum A."/>
            <person name="Na H."/>
            <person name="Ledsgaard L."/>
            <person name="Lin J."/>
            <person name="Lipzen A."/>
            <person name="Kuo A."/>
            <person name="Riley R."/>
            <person name="Mondo S."/>
            <person name="Labutti K."/>
            <person name="Haridas S."/>
            <person name="Pangalinan J."/>
            <person name="Salamov A.A."/>
            <person name="Simmons B.A."/>
            <person name="Magnuson J.K."/>
            <person name="Chen J."/>
            <person name="Drula E."/>
            <person name="Henrissat B."/>
            <person name="Wiebenga A."/>
            <person name="Lubbers R.J."/>
            <person name="Gomes A.C."/>
            <person name="Macurrencykelacurrency M.R."/>
            <person name="Stajich J."/>
            <person name="Grigoriev I.V."/>
            <person name="Mortensen U.H."/>
            <person name="De Vries R.P."/>
            <person name="Baker S.E."/>
            <person name="Andersen M.R."/>
        </authorList>
    </citation>
    <scope>NUCLEOTIDE SEQUENCE [LARGE SCALE GENOMIC DNA]</scope>
    <source>
        <strain evidence="1 2">CBS 449.75</strain>
    </source>
</reference>
<comment type="caution">
    <text evidence="1">The sequence shown here is derived from an EMBL/GenBank/DDBJ whole genome shotgun (WGS) entry which is preliminary data.</text>
</comment>
<keyword evidence="2" id="KW-1185">Reference proteome</keyword>
<dbReference type="EMBL" id="JBFXLQ010000001">
    <property type="protein sequence ID" value="KAL2872659.1"/>
    <property type="molecule type" value="Genomic_DNA"/>
</dbReference>
<organism evidence="1 2">
    <name type="scientific">Aspergillus lucknowensis</name>
    <dbReference type="NCBI Taxonomy" id="176173"/>
    <lineage>
        <taxon>Eukaryota</taxon>
        <taxon>Fungi</taxon>
        <taxon>Dikarya</taxon>
        <taxon>Ascomycota</taxon>
        <taxon>Pezizomycotina</taxon>
        <taxon>Eurotiomycetes</taxon>
        <taxon>Eurotiomycetidae</taxon>
        <taxon>Eurotiales</taxon>
        <taxon>Aspergillaceae</taxon>
        <taxon>Aspergillus</taxon>
        <taxon>Aspergillus subgen. Nidulantes</taxon>
    </lineage>
</organism>
<protein>
    <recommendedName>
        <fullName evidence="3">Secreted protein</fullName>
    </recommendedName>
</protein>
<dbReference type="GeneID" id="98139832"/>
<name>A0ABR4M7S8_9EURO</name>
<dbReference type="Proteomes" id="UP001610432">
    <property type="component" value="Unassembled WGS sequence"/>
</dbReference>
<evidence type="ECO:0008006" key="3">
    <source>
        <dbReference type="Google" id="ProtNLM"/>
    </source>
</evidence>
<evidence type="ECO:0000313" key="1">
    <source>
        <dbReference type="EMBL" id="KAL2872659.1"/>
    </source>
</evidence>
<sequence>MHLDQAGCIFHSAFVPMIFFFSRMAYSPFALSISFEPSIRSGWLNCRLPTTTALPPIDRMYFLRHFTITRTGPASIFHL</sequence>
<accession>A0ABR4M7S8</accession>
<evidence type="ECO:0000313" key="2">
    <source>
        <dbReference type="Proteomes" id="UP001610432"/>
    </source>
</evidence>
<proteinExistence type="predicted"/>